<feature type="domain" description="Smf/DprA SLOG" evidence="2">
    <location>
        <begin position="87"/>
        <end position="293"/>
    </location>
</feature>
<dbReference type="PANTHER" id="PTHR43022">
    <property type="entry name" value="PROTEIN SMF"/>
    <property type="match status" value="1"/>
</dbReference>
<evidence type="ECO:0000313" key="5">
    <source>
        <dbReference type="Proteomes" id="UP000595362"/>
    </source>
</evidence>
<evidence type="ECO:0000256" key="1">
    <source>
        <dbReference type="ARBA" id="ARBA00006525"/>
    </source>
</evidence>
<dbReference type="Gene3D" id="3.40.50.450">
    <property type="match status" value="1"/>
</dbReference>
<dbReference type="NCBIfam" id="TIGR00732">
    <property type="entry name" value="dprA"/>
    <property type="match status" value="1"/>
</dbReference>
<dbReference type="Pfam" id="PF21102">
    <property type="entry name" value="DprA_N"/>
    <property type="match status" value="1"/>
</dbReference>
<feature type="domain" description="DprA winged helix" evidence="3">
    <location>
        <begin position="321"/>
        <end position="374"/>
    </location>
</feature>
<reference evidence="4 5" key="1">
    <citation type="submission" date="2020-07" db="EMBL/GenBank/DDBJ databases">
        <title>Huge and variable diversity of episymbiotic CPR bacteria and DPANN archaea in groundwater ecosystems.</title>
        <authorList>
            <person name="He C.Y."/>
            <person name="Keren R."/>
            <person name="Whittaker M."/>
            <person name="Farag I.F."/>
            <person name="Doudna J."/>
            <person name="Cate J.H.D."/>
            <person name="Banfield J.F."/>
        </authorList>
    </citation>
    <scope>NUCLEOTIDE SEQUENCE [LARGE SCALE GENOMIC DNA]</scope>
    <source>
        <strain evidence="4">NC_groundwater_70_Ag_B-0.1um_54_66</strain>
    </source>
</reference>
<dbReference type="Proteomes" id="UP000595362">
    <property type="component" value="Chromosome"/>
</dbReference>
<organism evidence="4 5">
    <name type="scientific">Micavibrio aeruginosavorus</name>
    <dbReference type="NCBI Taxonomy" id="349221"/>
    <lineage>
        <taxon>Bacteria</taxon>
        <taxon>Pseudomonadati</taxon>
        <taxon>Bdellovibrionota</taxon>
        <taxon>Bdellovibrionia</taxon>
        <taxon>Bdellovibrionales</taxon>
        <taxon>Pseudobdellovibrionaceae</taxon>
        <taxon>Micavibrio</taxon>
    </lineage>
</organism>
<evidence type="ECO:0000259" key="3">
    <source>
        <dbReference type="Pfam" id="PF17782"/>
    </source>
</evidence>
<evidence type="ECO:0000259" key="2">
    <source>
        <dbReference type="Pfam" id="PF02481"/>
    </source>
</evidence>
<name>A0A7T5R232_9BACT</name>
<dbReference type="SUPFAM" id="SSF102405">
    <property type="entry name" value="MCP/YpsA-like"/>
    <property type="match status" value="1"/>
</dbReference>
<dbReference type="Pfam" id="PF17782">
    <property type="entry name" value="WHD_DprA"/>
    <property type="match status" value="1"/>
</dbReference>
<accession>A0A7T5R232</accession>
<dbReference type="Gene3D" id="1.10.10.10">
    <property type="entry name" value="Winged helix-like DNA-binding domain superfamily/Winged helix DNA-binding domain"/>
    <property type="match status" value="1"/>
</dbReference>
<protein>
    <submittedName>
        <fullName evidence="4">DNA-protecting protein DprA</fullName>
    </submittedName>
</protein>
<sequence length="380" mass="40869">MELLRVTKEIATIDLKEKMAWLRLTRTENVGPVTFYRLLETYGSASNAIDALPELARRGGRAKPLRAAPVEEIEREYQSLQEFGGDILCAGETHYPAALAAIDDAPPVLTYAGDFNLLKKVCIGVVGSRNASLNGRKFTEKMAHELGASGVTIVSGLARGIDTAAHAGSLETGTVAVLGGGLDIIYPPENKGLYAKIREQGLIIAESPFGQQPFAQSFPRRNRIISGLSRGVVIVEATLRSGSLITARMAGEQGRDVFAVPGHPLDPRAEGPNALIRDGALLTRNAADILESLSAFPEESLQDVARQAYEPRGARLKIDDQTLDRTRMEVLSCLSHAPIAIDEIIRSAVLAPAAVQIVILELELAGRAQRLPGQRVSLID</sequence>
<proteinExistence type="inferred from homology"/>
<gene>
    <name evidence="4" type="primary">dprA</name>
    <name evidence="4" type="ORF">HYS17_11605</name>
</gene>
<evidence type="ECO:0000313" key="4">
    <source>
        <dbReference type="EMBL" id="QQG36118.1"/>
    </source>
</evidence>
<dbReference type="AlphaFoldDB" id="A0A7T5R232"/>
<dbReference type="EMBL" id="CP066681">
    <property type="protein sequence ID" value="QQG36118.1"/>
    <property type="molecule type" value="Genomic_DNA"/>
</dbReference>
<dbReference type="PANTHER" id="PTHR43022:SF1">
    <property type="entry name" value="PROTEIN SMF"/>
    <property type="match status" value="1"/>
</dbReference>
<dbReference type="InterPro" id="IPR041614">
    <property type="entry name" value="DprA_WH"/>
</dbReference>
<dbReference type="InterPro" id="IPR057666">
    <property type="entry name" value="DrpA_SLOG"/>
</dbReference>
<dbReference type="Pfam" id="PF02481">
    <property type="entry name" value="DNA_processg_A"/>
    <property type="match status" value="1"/>
</dbReference>
<comment type="similarity">
    <text evidence="1">Belongs to the DprA/Smf family.</text>
</comment>
<dbReference type="InterPro" id="IPR036388">
    <property type="entry name" value="WH-like_DNA-bd_sf"/>
</dbReference>
<dbReference type="GO" id="GO:0009294">
    <property type="term" value="P:DNA-mediated transformation"/>
    <property type="evidence" value="ECO:0007669"/>
    <property type="project" value="InterPro"/>
</dbReference>
<dbReference type="InterPro" id="IPR003488">
    <property type="entry name" value="DprA"/>
</dbReference>